<name>A0A937FW28_9BACT</name>
<dbReference type="Pfam" id="PF16264">
    <property type="entry name" value="SatD"/>
    <property type="match status" value="1"/>
</dbReference>
<evidence type="ECO:0000313" key="2">
    <source>
        <dbReference type="Proteomes" id="UP000614216"/>
    </source>
</evidence>
<comment type="caution">
    <text evidence="1">The sequence shown here is derived from an EMBL/GenBank/DDBJ whole genome shotgun (WGS) entry which is preliminary data.</text>
</comment>
<evidence type="ECO:0000313" key="1">
    <source>
        <dbReference type="EMBL" id="MBL6445647.1"/>
    </source>
</evidence>
<dbReference type="Gene3D" id="3.30.70.1230">
    <property type="entry name" value="Nucleotide cyclase"/>
    <property type="match status" value="1"/>
</dbReference>
<dbReference type="InterPro" id="IPR032580">
    <property type="entry name" value="SatD"/>
</dbReference>
<keyword evidence="2" id="KW-1185">Reference proteome</keyword>
<gene>
    <name evidence="1" type="ORF">JMN32_04960</name>
</gene>
<dbReference type="Proteomes" id="UP000614216">
    <property type="component" value="Unassembled WGS sequence"/>
</dbReference>
<dbReference type="AlphaFoldDB" id="A0A937FW28"/>
<sequence>MVAVVTGDIIASKKIEERAQLNEVLKSAFDIVDHKVLKRTGSFEIYRGDSFQGVIEDPSKALLVAILIRARLRAWNYAGANGTKPLHDLPDARLSVGIGTVSYKADKVVESDGEAFQYSGLLLDSMKQAGIELAIRTPWDDVNDELAVVCKLLDAIINRWSSAMAEAVCLYLQEEATQLELSTKLKISQPAVHKRLASANIDAVQAALNRFQKLIIRNLK</sequence>
<proteinExistence type="predicted"/>
<dbReference type="EMBL" id="JAEUGD010000016">
    <property type="protein sequence ID" value="MBL6445647.1"/>
    <property type="molecule type" value="Genomic_DNA"/>
</dbReference>
<reference evidence="1" key="1">
    <citation type="submission" date="2021-01" db="EMBL/GenBank/DDBJ databases">
        <title>Fulvivirga kasyanovii gen. nov., sp nov., a novel member of the phylum Bacteroidetes isolated from seawater in a mussel farm.</title>
        <authorList>
            <person name="Zhao L.-H."/>
            <person name="Wang Z.-J."/>
        </authorList>
    </citation>
    <scope>NUCLEOTIDE SEQUENCE</scope>
    <source>
        <strain evidence="1">29W222</strain>
    </source>
</reference>
<dbReference type="InterPro" id="IPR029787">
    <property type="entry name" value="Nucleotide_cyclase"/>
</dbReference>
<dbReference type="RefSeq" id="WP_202855186.1">
    <property type="nucleotide sequence ID" value="NZ_JAEUGD010000016.1"/>
</dbReference>
<protein>
    <recommendedName>
        <fullName evidence="3">SatD family protein</fullName>
    </recommendedName>
</protein>
<evidence type="ECO:0008006" key="3">
    <source>
        <dbReference type="Google" id="ProtNLM"/>
    </source>
</evidence>
<accession>A0A937FW28</accession>
<organism evidence="1 2">
    <name type="scientific">Fulvivirga marina</name>
    <dbReference type="NCBI Taxonomy" id="2494733"/>
    <lineage>
        <taxon>Bacteria</taxon>
        <taxon>Pseudomonadati</taxon>
        <taxon>Bacteroidota</taxon>
        <taxon>Cytophagia</taxon>
        <taxon>Cytophagales</taxon>
        <taxon>Fulvivirgaceae</taxon>
        <taxon>Fulvivirga</taxon>
    </lineage>
</organism>